<dbReference type="CDD" id="cd06225">
    <property type="entry name" value="HAMP"/>
    <property type="match status" value="1"/>
</dbReference>
<dbReference type="RefSeq" id="WP_132257851.1">
    <property type="nucleotide sequence ID" value="NZ_SLZQ01000003.1"/>
</dbReference>
<dbReference type="OrthoDB" id="9806477at2"/>
<dbReference type="PROSITE" id="PS50111">
    <property type="entry name" value="CHEMOTAXIS_TRANSDUC_2"/>
    <property type="match status" value="1"/>
</dbReference>
<keyword evidence="8" id="KW-0807">Transducer</keyword>
<dbReference type="SUPFAM" id="SSF58104">
    <property type="entry name" value="Methyl-accepting chemotaxis protein (MCP) signaling domain"/>
    <property type="match status" value="1"/>
</dbReference>
<comment type="caution">
    <text evidence="12">The sequence shown here is derived from an EMBL/GenBank/DDBJ whole genome shotgun (WGS) entry which is preliminary data.</text>
</comment>
<dbReference type="PRINTS" id="PR00260">
    <property type="entry name" value="CHEMTRNSDUCR"/>
</dbReference>
<dbReference type="PANTHER" id="PTHR43531:SF14">
    <property type="entry name" value="METHYL-ACCEPTING CHEMOTAXIS PROTEIN I-RELATED"/>
    <property type="match status" value="1"/>
</dbReference>
<evidence type="ECO:0000313" key="12">
    <source>
        <dbReference type="EMBL" id="TCS37768.1"/>
    </source>
</evidence>
<comment type="subcellular location">
    <subcellularLocation>
        <location evidence="1">Cell membrane</location>
        <topology evidence="1">Multi-pass membrane protein</topology>
    </subcellularLocation>
</comment>
<dbReference type="AlphaFoldDB" id="A0A4R3HX83"/>
<reference evidence="12 13" key="1">
    <citation type="submission" date="2019-03" db="EMBL/GenBank/DDBJ databases">
        <title>Genomic Encyclopedia of Type Strains, Phase IV (KMG-IV): sequencing the most valuable type-strain genomes for metagenomic binning, comparative biology and taxonomic classification.</title>
        <authorList>
            <person name="Goeker M."/>
        </authorList>
    </citation>
    <scope>NUCLEOTIDE SEQUENCE [LARGE SCALE GENOMIC DNA]</scope>
    <source>
        <strain evidence="12 13">DSM 7445</strain>
    </source>
</reference>
<feature type="transmembrane region" description="Helical" evidence="9">
    <location>
        <begin position="12"/>
        <end position="32"/>
    </location>
</feature>
<evidence type="ECO:0000256" key="3">
    <source>
        <dbReference type="ARBA" id="ARBA00022481"/>
    </source>
</evidence>
<keyword evidence="4 9" id="KW-0812">Transmembrane</keyword>
<dbReference type="InterPro" id="IPR033480">
    <property type="entry name" value="sCache_2"/>
</dbReference>
<evidence type="ECO:0000256" key="4">
    <source>
        <dbReference type="ARBA" id="ARBA00022692"/>
    </source>
</evidence>
<dbReference type="Proteomes" id="UP000295382">
    <property type="component" value="Unassembled WGS sequence"/>
</dbReference>
<sequence length="499" mass="52706">MNFANLKIGARLTVSFGILLILVAGLTGLAAYSLSGSASEATSYVVGLGIGTIALGLIAGWWLLRSIAKPLQEATEIARRLAQGDLSEPFEAHAKGELGELQQALQETSERMFKIVAHVRSGTTAVAATSGLITADNTALSARTEAQASSLEETASSMEELTSTVRQNADNARQANQLVAHAAESAVKGGQVVGSVVATMGSIKESSRKIVDIISVIDGIAFQTNILALNAAVEAARAGEQGRGFAVVAAEVRTLAQRSAAAAKEIAGLISNSVEKVDAGSKLVDDAGTAMNEIVASVNRVAGIMSEIAAASSEQSSGIEEVNKAVVQIDATTQQNAALVEEAMRTAASLQEQAVALSQAVSIFNLGAREYGNADEAVAMVQAGAQYMRSYSRAALIEDVNKLSQGQFVDRDLYLSIYATDGTIVAHGANRRLWNQDWNKIKDTDGRFFVSEMVNAARAQGSGWMDYKWVHPLTKETMVKSAYFEICDDLVIACGFYKN</sequence>
<dbReference type="PROSITE" id="PS50885">
    <property type="entry name" value="HAMP"/>
    <property type="match status" value="1"/>
</dbReference>
<dbReference type="GO" id="GO:0005886">
    <property type="term" value="C:plasma membrane"/>
    <property type="evidence" value="ECO:0007669"/>
    <property type="project" value="UniProtKB-SubCell"/>
</dbReference>
<name>A0A4R3HX83_PAULE</name>
<feature type="domain" description="HAMP" evidence="11">
    <location>
        <begin position="65"/>
        <end position="117"/>
    </location>
</feature>
<evidence type="ECO:0000256" key="5">
    <source>
        <dbReference type="ARBA" id="ARBA00022989"/>
    </source>
</evidence>
<accession>A0A4R3HX83</accession>
<dbReference type="InterPro" id="IPR003660">
    <property type="entry name" value="HAMP_dom"/>
</dbReference>
<dbReference type="InterPro" id="IPR051310">
    <property type="entry name" value="MCP_chemotaxis"/>
</dbReference>
<dbReference type="FunFam" id="1.10.287.950:FF:000001">
    <property type="entry name" value="Methyl-accepting chemotaxis sensory transducer"/>
    <property type="match status" value="1"/>
</dbReference>
<feature type="transmembrane region" description="Helical" evidence="9">
    <location>
        <begin position="44"/>
        <end position="64"/>
    </location>
</feature>
<organism evidence="12 13">
    <name type="scientific">Paucimonas lemoignei</name>
    <name type="common">Pseudomonas lemoignei</name>
    <dbReference type="NCBI Taxonomy" id="29443"/>
    <lineage>
        <taxon>Bacteria</taxon>
        <taxon>Pseudomonadati</taxon>
        <taxon>Pseudomonadota</taxon>
        <taxon>Betaproteobacteria</taxon>
        <taxon>Burkholderiales</taxon>
        <taxon>Burkholderiaceae</taxon>
        <taxon>Paucimonas</taxon>
    </lineage>
</organism>
<protein>
    <submittedName>
        <fullName evidence="12">Methyl-accepting chemotaxis protein</fullName>
    </submittedName>
</protein>
<keyword evidence="2" id="KW-1003">Cell membrane</keyword>
<evidence type="ECO:0000256" key="6">
    <source>
        <dbReference type="ARBA" id="ARBA00023136"/>
    </source>
</evidence>
<dbReference type="CDD" id="cd11386">
    <property type="entry name" value="MCP_signal"/>
    <property type="match status" value="1"/>
</dbReference>
<dbReference type="Gene3D" id="1.10.287.950">
    <property type="entry name" value="Methyl-accepting chemotaxis protein"/>
    <property type="match status" value="1"/>
</dbReference>
<evidence type="ECO:0000256" key="1">
    <source>
        <dbReference type="ARBA" id="ARBA00004651"/>
    </source>
</evidence>
<dbReference type="GO" id="GO:0006935">
    <property type="term" value="P:chemotaxis"/>
    <property type="evidence" value="ECO:0007669"/>
    <property type="project" value="InterPro"/>
</dbReference>
<dbReference type="SMART" id="SM00283">
    <property type="entry name" value="MA"/>
    <property type="match status" value="1"/>
</dbReference>
<feature type="domain" description="Methyl-accepting transducer" evidence="10">
    <location>
        <begin position="122"/>
        <end position="351"/>
    </location>
</feature>
<evidence type="ECO:0000259" key="10">
    <source>
        <dbReference type="PROSITE" id="PS50111"/>
    </source>
</evidence>
<dbReference type="InterPro" id="IPR004089">
    <property type="entry name" value="MCPsignal_dom"/>
</dbReference>
<keyword evidence="5 9" id="KW-1133">Transmembrane helix</keyword>
<dbReference type="Pfam" id="PF17200">
    <property type="entry name" value="sCache_2"/>
    <property type="match status" value="1"/>
</dbReference>
<dbReference type="PANTHER" id="PTHR43531">
    <property type="entry name" value="PROTEIN ICFG"/>
    <property type="match status" value="1"/>
</dbReference>
<gene>
    <name evidence="12" type="ORF">EDC30_10360</name>
</gene>
<dbReference type="GO" id="GO:0004888">
    <property type="term" value="F:transmembrane signaling receptor activity"/>
    <property type="evidence" value="ECO:0007669"/>
    <property type="project" value="InterPro"/>
</dbReference>
<evidence type="ECO:0000256" key="9">
    <source>
        <dbReference type="SAM" id="Phobius"/>
    </source>
</evidence>
<evidence type="ECO:0000256" key="8">
    <source>
        <dbReference type="PROSITE-ProRule" id="PRU00284"/>
    </source>
</evidence>
<proteinExistence type="inferred from homology"/>
<comment type="similarity">
    <text evidence="7">Belongs to the methyl-accepting chemotaxis (MCP) protein family.</text>
</comment>
<keyword evidence="6 9" id="KW-0472">Membrane</keyword>
<dbReference type="Pfam" id="PF00015">
    <property type="entry name" value="MCPsignal"/>
    <property type="match status" value="1"/>
</dbReference>
<dbReference type="SMART" id="SM00304">
    <property type="entry name" value="HAMP"/>
    <property type="match status" value="1"/>
</dbReference>
<keyword evidence="3" id="KW-0488">Methylation</keyword>
<dbReference type="InterPro" id="IPR004090">
    <property type="entry name" value="Chemotax_Me-accpt_rcpt"/>
</dbReference>
<evidence type="ECO:0000256" key="7">
    <source>
        <dbReference type="ARBA" id="ARBA00029447"/>
    </source>
</evidence>
<evidence type="ECO:0000313" key="13">
    <source>
        <dbReference type="Proteomes" id="UP000295382"/>
    </source>
</evidence>
<dbReference type="EMBL" id="SLZQ01000003">
    <property type="protein sequence ID" value="TCS37768.1"/>
    <property type="molecule type" value="Genomic_DNA"/>
</dbReference>
<evidence type="ECO:0000256" key="2">
    <source>
        <dbReference type="ARBA" id="ARBA00022475"/>
    </source>
</evidence>
<keyword evidence="13" id="KW-1185">Reference proteome</keyword>
<evidence type="ECO:0000259" key="11">
    <source>
        <dbReference type="PROSITE" id="PS50885"/>
    </source>
</evidence>
<dbReference type="Pfam" id="PF00672">
    <property type="entry name" value="HAMP"/>
    <property type="match status" value="1"/>
</dbReference>
<dbReference type="GO" id="GO:0007165">
    <property type="term" value="P:signal transduction"/>
    <property type="evidence" value="ECO:0007669"/>
    <property type="project" value="UniProtKB-KW"/>
</dbReference>